<evidence type="ECO:0000256" key="1">
    <source>
        <dbReference type="ARBA" id="ARBA00004123"/>
    </source>
</evidence>
<feature type="compositionally biased region" description="Low complexity" evidence="6">
    <location>
        <begin position="469"/>
        <end position="502"/>
    </location>
</feature>
<feature type="region of interest" description="Disordered" evidence="6">
    <location>
        <begin position="469"/>
        <end position="507"/>
    </location>
</feature>
<dbReference type="InterPro" id="IPR021740">
    <property type="entry name" value="Velvet"/>
</dbReference>
<name>A0A8H6SWT0_MYCCL</name>
<dbReference type="Gene3D" id="2.60.40.3960">
    <property type="entry name" value="Velvet domain"/>
    <property type="match status" value="1"/>
</dbReference>
<sequence length="585" mass="62003">MAGSSLNLKYDVTVRQQPLHARISAMKISDRRPVDPPIIVQLTIRGMDPQNPLSIVSSARALDRTAQRPHLTNPYYFMYAALVTPNGDADIKCEGGKPSTSGALVSSVRVLKDHPNSEDDAAFFIFPDICVRLEGSWRFKLSLFVIECDYVKLCATTYTQPFFVYPGKLYPGVQVSTPLTRALAAQGVKLRIRKEVRTADKGAVSVSPPPTTASTPLGLSLPKNELNNSPVQRAFGHVPDQGGHYANDLEMGRSPPKRRKTLTMVGSSGPSSPIEMRPPMHLPGSFDGFGLGLGVGLSTPTPTPTPQHYRRSSHGSVQPTYHTSTANIPFGSLPSRLPPVQTPQWNGRVALPQSFDFTVRAPFRGDSEFEVEREEREQPVVGGGWQGQGQGRLIRPSHPPPETASNANNHNHAPNSGLLLYAPNNATPTTGTMPADSVPLSLSLYQPSGSSSTGIESEDDLELELDTAGSVGADSGTSGSSSQGYTWSSSPGGREAEAASAPTPTPALPQIIANHFATPPGPARFWPLPRNVSGGGASSTGDPFFGTVPGAAEPGVGVGVGVGVRSEWAAGRHLPASVFGAQTAF</sequence>
<dbReference type="Proteomes" id="UP000613580">
    <property type="component" value="Unassembled WGS sequence"/>
</dbReference>
<accession>A0A8H6SWT0</accession>
<feature type="compositionally biased region" description="Gly residues" evidence="6">
    <location>
        <begin position="381"/>
        <end position="390"/>
    </location>
</feature>
<feature type="compositionally biased region" description="Low complexity" evidence="6">
    <location>
        <begin position="404"/>
        <end position="416"/>
    </location>
</feature>
<reference evidence="8" key="1">
    <citation type="submission" date="2020-05" db="EMBL/GenBank/DDBJ databases">
        <title>Mycena genomes resolve the evolution of fungal bioluminescence.</title>
        <authorList>
            <person name="Tsai I.J."/>
        </authorList>
    </citation>
    <scope>NUCLEOTIDE SEQUENCE</scope>
    <source>
        <strain evidence="8">110903Hualien_Pintung</strain>
    </source>
</reference>
<proteinExistence type="predicted"/>
<gene>
    <name evidence="8" type="ORF">HMN09_00730900</name>
</gene>
<evidence type="ECO:0000256" key="2">
    <source>
        <dbReference type="ARBA" id="ARBA00022969"/>
    </source>
</evidence>
<dbReference type="PANTHER" id="PTHR33572">
    <property type="entry name" value="SPORE DEVELOPMENT REGULATOR VOSA"/>
    <property type="match status" value="1"/>
</dbReference>
<feature type="region of interest" description="Disordered" evidence="6">
    <location>
        <begin position="370"/>
        <end position="435"/>
    </location>
</feature>
<comment type="subcellular location">
    <subcellularLocation>
        <location evidence="1">Nucleus</location>
    </subcellularLocation>
</comment>
<organism evidence="8 9">
    <name type="scientific">Mycena chlorophos</name>
    <name type="common">Agaric fungus</name>
    <name type="synonym">Agaricus chlorophos</name>
    <dbReference type="NCBI Taxonomy" id="658473"/>
    <lineage>
        <taxon>Eukaryota</taxon>
        <taxon>Fungi</taxon>
        <taxon>Dikarya</taxon>
        <taxon>Basidiomycota</taxon>
        <taxon>Agaricomycotina</taxon>
        <taxon>Agaricomycetes</taxon>
        <taxon>Agaricomycetidae</taxon>
        <taxon>Agaricales</taxon>
        <taxon>Marasmiineae</taxon>
        <taxon>Mycenaceae</taxon>
        <taxon>Mycena</taxon>
    </lineage>
</organism>
<dbReference type="PANTHER" id="PTHR33572:SF18">
    <property type="entry name" value="SPORE DEVELOPMENT REGULATOR VOSA"/>
    <property type="match status" value="1"/>
</dbReference>
<protein>
    <submittedName>
        <fullName evidence="8">Velvet domain-containing protein</fullName>
    </submittedName>
</protein>
<evidence type="ECO:0000256" key="3">
    <source>
        <dbReference type="ARBA" id="ARBA00023015"/>
    </source>
</evidence>
<feature type="region of interest" description="Disordered" evidence="6">
    <location>
        <begin position="238"/>
        <end position="275"/>
    </location>
</feature>
<dbReference type="AlphaFoldDB" id="A0A8H6SWT0"/>
<dbReference type="EMBL" id="JACAZE010000009">
    <property type="protein sequence ID" value="KAF7305772.1"/>
    <property type="molecule type" value="Genomic_DNA"/>
</dbReference>
<keyword evidence="3" id="KW-0805">Transcription regulation</keyword>
<evidence type="ECO:0000256" key="4">
    <source>
        <dbReference type="ARBA" id="ARBA00023163"/>
    </source>
</evidence>
<evidence type="ECO:0000256" key="6">
    <source>
        <dbReference type="SAM" id="MobiDB-lite"/>
    </source>
</evidence>
<dbReference type="PROSITE" id="PS51821">
    <property type="entry name" value="VELVET"/>
    <property type="match status" value="1"/>
</dbReference>
<feature type="compositionally biased region" description="Low complexity" evidence="6">
    <location>
        <begin position="212"/>
        <end position="221"/>
    </location>
</feature>
<evidence type="ECO:0000313" key="9">
    <source>
        <dbReference type="Proteomes" id="UP000613580"/>
    </source>
</evidence>
<keyword evidence="2" id="KW-0749">Sporulation</keyword>
<keyword evidence="9" id="KW-1185">Reference proteome</keyword>
<evidence type="ECO:0000256" key="5">
    <source>
        <dbReference type="ARBA" id="ARBA00023242"/>
    </source>
</evidence>
<dbReference type="OrthoDB" id="5599552at2759"/>
<dbReference type="InterPro" id="IPR038491">
    <property type="entry name" value="Velvet_dom_sf"/>
</dbReference>
<dbReference type="GO" id="GO:0030435">
    <property type="term" value="P:sporulation resulting in formation of a cellular spore"/>
    <property type="evidence" value="ECO:0007669"/>
    <property type="project" value="UniProtKB-KW"/>
</dbReference>
<dbReference type="Pfam" id="PF11754">
    <property type="entry name" value="Velvet"/>
    <property type="match status" value="2"/>
</dbReference>
<keyword evidence="5" id="KW-0539">Nucleus</keyword>
<comment type="caution">
    <text evidence="8">The sequence shown here is derived from an EMBL/GenBank/DDBJ whole genome shotgun (WGS) entry which is preliminary data.</text>
</comment>
<evidence type="ECO:0000313" key="8">
    <source>
        <dbReference type="EMBL" id="KAF7305772.1"/>
    </source>
</evidence>
<dbReference type="InterPro" id="IPR037525">
    <property type="entry name" value="Velvet_dom"/>
</dbReference>
<keyword evidence="4" id="KW-0804">Transcription</keyword>
<dbReference type="GO" id="GO:0005634">
    <property type="term" value="C:nucleus"/>
    <property type="evidence" value="ECO:0007669"/>
    <property type="project" value="UniProtKB-SubCell"/>
</dbReference>
<feature type="region of interest" description="Disordered" evidence="6">
    <location>
        <begin position="200"/>
        <end position="221"/>
    </location>
</feature>
<evidence type="ECO:0000259" key="7">
    <source>
        <dbReference type="PROSITE" id="PS51821"/>
    </source>
</evidence>
<feature type="domain" description="Velvet" evidence="7">
    <location>
        <begin position="3"/>
        <end position="193"/>
    </location>
</feature>